<protein>
    <submittedName>
        <fullName evidence="1">Uncharacterized protein</fullName>
    </submittedName>
</protein>
<dbReference type="EMBL" id="NCKW01016846">
    <property type="protein sequence ID" value="POM60623.1"/>
    <property type="molecule type" value="Genomic_DNA"/>
</dbReference>
<sequence length="61" mass="7017">MCSKHEVHAVNVIRARGLPRGQLPIYPFAITRDATPRLRLEPGTCNNEENIVKPRMYGEHY</sequence>
<gene>
    <name evidence="1" type="ORF">PHPALM_30509</name>
</gene>
<name>A0A2P4X4Z5_9STRA</name>
<accession>A0A2P4X4Z5</accession>
<dbReference type="Proteomes" id="UP000237271">
    <property type="component" value="Unassembled WGS sequence"/>
</dbReference>
<dbReference type="AlphaFoldDB" id="A0A2P4X4Z5"/>
<reference evidence="1 2" key="1">
    <citation type="journal article" date="2017" name="Genome Biol. Evol.">
        <title>Phytophthora megakarya and P. palmivora, closely related causal agents of cacao black pod rot, underwent increases in genome sizes and gene numbers by different mechanisms.</title>
        <authorList>
            <person name="Ali S.S."/>
            <person name="Shao J."/>
            <person name="Lary D.J."/>
            <person name="Kronmiller B."/>
            <person name="Shen D."/>
            <person name="Strem M.D."/>
            <person name="Amoako-Attah I."/>
            <person name="Akrofi A.Y."/>
            <person name="Begoude B.A."/>
            <person name="Ten Hoopen G.M."/>
            <person name="Coulibaly K."/>
            <person name="Kebe B.I."/>
            <person name="Melnick R.L."/>
            <person name="Guiltinan M.J."/>
            <person name="Tyler B.M."/>
            <person name="Meinhardt L.W."/>
            <person name="Bailey B.A."/>
        </authorList>
    </citation>
    <scope>NUCLEOTIDE SEQUENCE [LARGE SCALE GENOMIC DNA]</scope>
    <source>
        <strain evidence="2">sbr112.9</strain>
    </source>
</reference>
<evidence type="ECO:0000313" key="2">
    <source>
        <dbReference type="Proteomes" id="UP000237271"/>
    </source>
</evidence>
<evidence type="ECO:0000313" key="1">
    <source>
        <dbReference type="EMBL" id="POM60623.1"/>
    </source>
</evidence>
<organism evidence="1 2">
    <name type="scientific">Phytophthora palmivora</name>
    <dbReference type="NCBI Taxonomy" id="4796"/>
    <lineage>
        <taxon>Eukaryota</taxon>
        <taxon>Sar</taxon>
        <taxon>Stramenopiles</taxon>
        <taxon>Oomycota</taxon>
        <taxon>Peronosporomycetes</taxon>
        <taxon>Peronosporales</taxon>
        <taxon>Peronosporaceae</taxon>
        <taxon>Phytophthora</taxon>
    </lineage>
</organism>
<proteinExistence type="predicted"/>
<keyword evidence="2" id="KW-1185">Reference proteome</keyword>
<comment type="caution">
    <text evidence="1">The sequence shown here is derived from an EMBL/GenBank/DDBJ whole genome shotgun (WGS) entry which is preliminary data.</text>
</comment>